<proteinExistence type="predicted"/>
<dbReference type="Gene3D" id="1.10.260.40">
    <property type="entry name" value="lambda repressor-like DNA-binding domains"/>
    <property type="match status" value="1"/>
</dbReference>
<feature type="domain" description="HTH cro/C1-type" evidence="1">
    <location>
        <begin position="26"/>
        <end position="78"/>
    </location>
</feature>
<dbReference type="InterPro" id="IPR043917">
    <property type="entry name" value="DUF5753"/>
</dbReference>
<gene>
    <name evidence="2" type="ORF">GCM10023323_04150</name>
</gene>
<keyword evidence="3" id="KW-1185">Reference proteome</keyword>
<sequence>MRVSAWGLVMANGSRQAAWEFFGTELKRRREDAGITQVELGARVFVSGGYIGQFEQAIRKPQLDVAQRIDEALQTDGFFERLWRKLIKEQRFAEYFAHAAELERLATGICEWAPAVVPGLLQTPAYARAIYFASNPLARDEYVEEMVGLRMERTRLLKDAARPVYWVLLHEAVLRVQVGPPAVMGEQLEHIVETVRSRKALVLVVPFAAGAHPQMGKLTRLMEFDDAPPTVYTEAVLSGNLLDDPAVVKRVRADYDLLRAAALTPDASLAMIEAAAEGYRRCAGTT</sequence>
<dbReference type="EMBL" id="BAABJR010000001">
    <property type="protein sequence ID" value="GAA5203799.1"/>
    <property type="molecule type" value="Genomic_DNA"/>
</dbReference>
<dbReference type="Proteomes" id="UP001499878">
    <property type="component" value="Unassembled WGS sequence"/>
</dbReference>
<evidence type="ECO:0000313" key="2">
    <source>
        <dbReference type="EMBL" id="GAA5203799.1"/>
    </source>
</evidence>
<dbReference type="SUPFAM" id="SSF47413">
    <property type="entry name" value="lambda repressor-like DNA-binding domains"/>
    <property type="match status" value="1"/>
</dbReference>
<organism evidence="2 3">
    <name type="scientific">Streptomyces thinghirensis</name>
    <dbReference type="NCBI Taxonomy" id="551547"/>
    <lineage>
        <taxon>Bacteria</taxon>
        <taxon>Bacillati</taxon>
        <taxon>Actinomycetota</taxon>
        <taxon>Actinomycetes</taxon>
        <taxon>Kitasatosporales</taxon>
        <taxon>Streptomycetaceae</taxon>
        <taxon>Streptomyces</taxon>
    </lineage>
</organism>
<dbReference type="PROSITE" id="PS50943">
    <property type="entry name" value="HTH_CROC1"/>
    <property type="match status" value="1"/>
</dbReference>
<evidence type="ECO:0000259" key="1">
    <source>
        <dbReference type="PROSITE" id="PS50943"/>
    </source>
</evidence>
<dbReference type="SMART" id="SM00530">
    <property type="entry name" value="HTH_XRE"/>
    <property type="match status" value="1"/>
</dbReference>
<accession>A0ABP9SWS3</accession>
<evidence type="ECO:0000313" key="3">
    <source>
        <dbReference type="Proteomes" id="UP001499878"/>
    </source>
</evidence>
<dbReference type="InterPro" id="IPR001387">
    <property type="entry name" value="Cro/C1-type_HTH"/>
</dbReference>
<dbReference type="Pfam" id="PF19054">
    <property type="entry name" value="DUF5753"/>
    <property type="match status" value="1"/>
</dbReference>
<dbReference type="CDD" id="cd00093">
    <property type="entry name" value="HTH_XRE"/>
    <property type="match status" value="1"/>
</dbReference>
<dbReference type="Pfam" id="PF13560">
    <property type="entry name" value="HTH_31"/>
    <property type="match status" value="1"/>
</dbReference>
<protein>
    <submittedName>
        <fullName evidence="2">Helix-turn-helix transcriptional regulator</fullName>
    </submittedName>
</protein>
<comment type="caution">
    <text evidence="2">The sequence shown here is derived from an EMBL/GenBank/DDBJ whole genome shotgun (WGS) entry which is preliminary data.</text>
</comment>
<name>A0ABP9SWS3_9ACTN</name>
<reference evidence="3" key="1">
    <citation type="journal article" date="2019" name="Int. J. Syst. Evol. Microbiol.">
        <title>The Global Catalogue of Microorganisms (GCM) 10K type strain sequencing project: providing services to taxonomists for standard genome sequencing and annotation.</title>
        <authorList>
            <consortium name="The Broad Institute Genomics Platform"/>
            <consortium name="The Broad Institute Genome Sequencing Center for Infectious Disease"/>
            <person name="Wu L."/>
            <person name="Ma J."/>
        </authorList>
    </citation>
    <scope>NUCLEOTIDE SEQUENCE [LARGE SCALE GENOMIC DNA]</scope>
    <source>
        <strain evidence="3">JCM 18306</strain>
    </source>
</reference>
<dbReference type="InterPro" id="IPR010982">
    <property type="entry name" value="Lambda_DNA-bd_dom_sf"/>
</dbReference>